<reference evidence="1 2" key="1">
    <citation type="submission" date="2021-08" db="EMBL/GenBank/DDBJ databases">
        <title>Draft Genome Sequence of Phanerochaete sordida strain YK-624.</title>
        <authorList>
            <person name="Mori T."/>
            <person name="Dohra H."/>
            <person name="Suzuki T."/>
            <person name="Kawagishi H."/>
            <person name="Hirai H."/>
        </authorList>
    </citation>
    <scope>NUCLEOTIDE SEQUENCE [LARGE SCALE GENOMIC DNA]</scope>
    <source>
        <strain evidence="1 2">YK-624</strain>
    </source>
</reference>
<keyword evidence="2" id="KW-1185">Reference proteome</keyword>
<protein>
    <recommendedName>
        <fullName evidence="3">Heterokaryon incompatibility domain-containing protein</fullName>
    </recommendedName>
</protein>
<sequence length="535" mass="60701">MSTSEITHEALLQNLNSVLGTAYTVQEDGLEDCLSRALDTDIRDFGEAYALLRPWWSTDFSTALAGMAKRKNDDELLRRGALGNEFIHDPWVPPRRVWDLHSNRVVPFYFLRPDALGRPEEIPSNVWFVTHNQVWLDVPRGSIVTSINGRRWPVALPKDTSLNHIRVELLNMGAEYVWLDVLCLRSGFGGETNEEERARSEELQLDIPTTGYMFQSWDRPCVAYFNGLGLPLERLPPPTASDSASFWANILRGRLTGHWLPGGLTASRPWNGDAFFAQVEDTMRILSRPVGDDERMRFVIQELQRLPRNVMADEPMALPYLLGCPTIPVDCTWDQLVEHLPPLMRTELCLRYPVGRHGALWPSVDTICKRGPSISYTRAGITDREQLRYHDSVQEPLHGTVVSRYFHDGYVTSPCRISERDDDSNSLDIRFDAAPFGPVTVNITGSHGKFRPDFSYQLVAVGEQWKEYWIVVEVVGTRQVKNATALEAVKWGVFGTDEEAGNLLVALNVGQPRIRVVYLESTYEVWARSAMQRNS</sequence>
<dbReference type="Proteomes" id="UP000703269">
    <property type="component" value="Unassembled WGS sequence"/>
</dbReference>
<dbReference type="EMBL" id="BPQB01000004">
    <property type="protein sequence ID" value="GJE86544.1"/>
    <property type="molecule type" value="Genomic_DNA"/>
</dbReference>
<accession>A0A9P3L9H9</accession>
<dbReference type="AlphaFoldDB" id="A0A9P3L9H9"/>
<organism evidence="1 2">
    <name type="scientific">Phanerochaete sordida</name>
    <dbReference type="NCBI Taxonomy" id="48140"/>
    <lineage>
        <taxon>Eukaryota</taxon>
        <taxon>Fungi</taxon>
        <taxon>Dikarya</taxon>
        <taxon>Basidiomycota</taxon>
        <taxon>Agaricomycotina</taxon>
        <taxon>Agaricomycetes</taxon>
        <taxon>Polyporales</taxon>
        <taxon>Phanerochaetaceae</taxon>
        <taxon>Phanerochaete</taxon>
    </lineage>
</organism>
<evidence type="ECO:0000313" key="1">
    <source>
        <dbReference type="EMBL" id="GJE86544.1"/>
    </source>
</evidence>
<gene>
    <name evidence="1" type="ORF">PsYK624_026240</name>
</gene>
<comment type="caution">
    <text evidence="1">The sequence shown here is derived from an EMBL/GenBank/DDBJ whole genome shotgun (WGS) entry which is preliminary data.</text>
</comment>
<name>A0A9P3L9H9_9APHY</name>
<evidence type="ECO:0008006" key="3">
    <source>
        <dbReference type="Google" id="ProtNLM"/>
    </source>
</evidence>
<evidence type="ECO:0000313" key="2">
    <source>
        <dbReference type="Proteomes" id="UP000703269"/>
    </source>
</evidence>
<proteinExistence type="predicted"/>
<dbReference type="OrthoDB" id="3226657at2759"/>